<organism evidence="2 3">
    <name type="scientific">Candidatus Nomurabacteria bacterium RIFCSPLOWO2_01_FULL_46_18</name>
    <dbReference type="NCBI Taxonomy" id="1801783"/>
    <lineage>
        <taxon>Bacteria</taxon>
        <taxon>Candidatus Nomuraibacteriota</taxon>
    </lineage>
</organism>
<dbReference type="Proteomes" id="UP000179381">
    <property type="component" value="Unassembled WGS sequence"/>
</dbReference>
<dbReference type="GO" id="GO:0045292">
    <property type="term" value="P:mRNA cis splicing, via spliceosome"/>
    <property type="evidence" value="ECO:0007669"/>
    <property type="project" value="TreeGrafter"/>
</dbReference>
<dbReference type="PANTHER" id="PTHR47539">
    <property type="entry name" value="PENTATRICOPEPTIDE REPEAT-CONTAINING PROTEIN OTP51, CHLOROPLASTIC"/>
    <property type="match status" value="1"/>
</dbReference>
<dbReference type="GO" id="GO:0000373">
    <property type="term" value="P:Group II intron splicing"/>
    <property type="evidence" value="ECO:0007669"/>
    <property type="project" value="TreeGrafter"/>
</dbReference>
<dbReference type="SUPFAM" id="SSF55608">
    <property type="entry name" value="Homing endonucleases"/>
    <property type="match status" value="1"/>
</dbReference>
<feature type="domain" description="Homing endonuclease LAGLIDADG" evidence="1">
    <location>
        <begin position="13"/>
        <end position="174"/>
    </location>
</feature>
<dbReference type="Pfam" id="PF03161">
    <property type="entry name" value="LAGLIDADG_2"/>
    <property type="match status" value="1"/>
</dbReference>
<dbReference type="InterPro" id="IPR004860">
    <property type="entry name" value="LAGLIDADG_dom"/>
</dbReference>
<dbReference type="PANTHER" id="PTHR47539:SF1">
    <property type="entry name" value="PENTATRICOPEPTIDE REPEAT-CONTAINING PROTEIN OTP51, CHLOROPLASTIC"/>
    <property type="match status" value="1"/>
</dbReference>
<dbReference type="GO" id="GO:0004519">
    <property type="term" value="F:endonuclease activity"/>
    <property type="evidence" value="ECO:0007669"/>
    <property type="project" value="InterPro"/>
</dbReference>
<dbReference type="InterPro" id="IPR052500">
    <property type="entry name" value="Chloro/Mito_RNA_Process"/>
</dbReference>
<dbReference type="AlphaFoldDB" id="A0A1F6XES9"/>
<evidence type="ECO:0000313" key="2">
    <source>
        <dbReference type="EMBL" id="OGI92613.1"/>
    </source>
</evidence>
<dbReference type="InterPro" id="IPR027434">
    <property type="entry name" value="Homing_endonucl"/>
</dbReference>
<proteinExistence type="predicted"/>
<name>A0A1F6XES9_9BACT</name>
<evidence type="ECO:0000259" key="1">
    <source>
        <dbReference type="Pfam" id="PF03161"/>
    </source>
</evidence>
<dbReference type="GO" id="GO:0048564">
    <property type="term" value="P:photosystem I assembly"/>
    <property type="evidence" value="ECO:0007669"/>
    <property type="project" value="TreeGrafter"/>
</dbReference>
<reference evidence="2 3" key="1">
    <citation type="journal article" date="2016" name="Nat. Commun.">
        <title>Thousands of microbial genomes shed light on interconnected biogeochemical processes in an aquifer system.</title>
        <authorList>
            <person name="Anantharaman K."/>
            <person name="Brown C.T."/>
            <person name="Hug L.A."/>
            <person name="Sharon I."/>
            <person name="Castelle C.J."/>
            <person name="Probst A.J."/>
            <person name="Thomas B.C."/>
            <person name="Singh A."/>
            <person name="Wilkins M.J."/>
            <person name="Karaoz U."/>
            <person name="Brodie E.L."/>
            <person name="Williams K.H."/>
            <person name="Hubbard S.S."/>
            <person name="Banfield J.F."/>
        </authorList>
    </citation>
    <scope>NUCLEOTIDE SEQUENCE [LARGE SCALE GENOMIC DNA]</scope>
</reference>
<accession>A0A1F6XES9</accession>
<comment type="caution">
    <text evidence="2">The sequence shown here is derived from an EMBL/GenBank/DDBJ whole genome shotgun (WGS) entry which is preliminary data.</text>
</comment>
<gene>
    <name evidence="2" type="ORF">A2933_00590</name>
</gene>
<sequence length="190" mass="22318">MDNTVGRLTQIQRSVIIGSLLGDGYVRIVRGRRNAFLEVNHAYSMKEYVDWKYKILKDIVISPPKVRKGNGNRIAYRFFTRQHPEITELFNLFYKNGKKIIPDFKLNPVSLAVWYMDDGSKCGTSSYYLNTQQFSVEDQHKLMGYLREFGVESKLNKDKEYWRIRMIMSSVPTFINLVRQSIVPSLQYKI</sequence>
<protein>
    <recommendedName>
        <fullName evidence="1">Homing endonuclease LAGLIDADG domain-containing protein</fullName>
    </recommendedName>
</protein>
<dbReference type="Gene3D" id="3.10.28.10">
    <property type="entry name" value="Homing endonucleases"/>
    <property type="match status" value="2"/>
</dbReference>
<dbReference type="EMBL" id="MFVH01000006">
    <property type="protein sequence ID" value="OGI92613.1"/>
    <property type="molecule type" value="Genomic_DNA"/>
</dbReference>
<evidence type="ECO:0000313" key="3">
    <source>
        <dbReference type="Proteomes" id="UP000179381"/>
    </source>
</evidence>